<evidence type="ECO:0000256" key="6">
    <source>
        <dbReference type="ARBA" id="ARBA00022723"/>
    </source>
</evidence>
<dbReference type="InterPro" id="IPR001041">
    <property type="entry name" value="2Fe-2S_ferredoxin-type"/>
</dbReference>
<dbReference type="PANTHER" id="PTHR11921:SF29">
    <property type="entry name" value="SUCCINATE DEHYDROGENASE [UBIQUINONE] IRON-SULFUR SUBUNIT, MITOCHONDRIAL"/>
    <property type="match status" value="1"/>
</dbReference>
<keyword evidence="3 11" id="KW-0004">4Fe-4S</keyword>
<evidence type="ECO:0000256" key="5">
    <source>
        <dbReference type="ARBA" id="ARBA00022714"/>
    </source>
</evidence>
<dbReference type="InterPro" id="IPR017896">
    <property type="entry name" value="4Fe4S_Fe-S-bd"/>
</dbReference>
<dbReference type="InterPro" id="IPR004489">
    <property type="entry name" value="Succ_DH/fum_Rdtase_Fe-S"/>
</dbReference>
<evidence type="ECO:0000256" key="11">
    <source>
        <dbReference type="RuleBase" id="RU361237"/>
    </source>
</evidence>
<dbReference type="InterPro" id="IPR050573">
    <property type="entry name" value="SDH/FRD_Iron-Sulfur"/>
</dbReference>
<keyword evidence="8 11" id="KW-0408">Iron</keyword>
<comment type="similarity">
    <text evidence="2 11">Belongs to the succinate dehydrogenase/fumarate reductase iron-sulfur protein family.</text>
</comment>
<organism evidence="14 15">
    <name type="scientific">Nitrospira defluvii</name>
    <dbReference type="NCBI Taxonomy" id="330214"/>
    <lineage>
        <taxon>Bacteria</taxon>
        <taxon>Pseudomonadati</taxon>
        <taxon>Nitrospirota</taxon>
        <taxon>Nitrospiria</taxon>
        <taxon>Nitrospirales</taxon>
        <taxon>Nitrospiraceae</taxon>
        <taxon>Nitrospira</taxon>
    </lineage>
</organism>
<dbReference type="Pfam" id="PF13085">
    <property type="entry name" value="Fer2_3"/>
    <property type="match status" value="1"/>
</dbReference>
<evidence type="ECO:0000256" key="9">
    <source>
        <dbReference type="ARBA" id="ARBA00023014"/>
    </source>
</evidence>
<evidence type="ECO:0000313" key="15">
    <source>
        <dbReference type="Proteomes" id="UP000675880"/>
    </source>
</evidence>
<keyword evidence="4" id="KW-0816">Tricarboxylic acid cycle</keyword>
<comment type="cofactor">
    <cofactor evidence="11">
        <name>[2Fe-2S] cluster</name>
        <dbReference type="ChEBI" id="CHEBI:190135"/>
    </cofactor>
    <text evidence="11">Binds 1 [2Fe-2S] cluster.</text>
</comment>
<keyword evidence="10 11" id="KW-0003">3Fe-4S</keyword>
<feature type="domain" description="2Fe-2S ferredoxin-type" evidence="12">
    <location>
        <begin position="1"/>
        <end position="96"/>
    </location>
</feature>
<evidence type="ECO:0000313" key="14">
    <source>
        <dbReference type="EMBL" id="CAE6773044.1"/>
    </source>
</evidence>
<dbReference type="SUPFAM" id="SSF46548">
    <property type="entry name" value="alpha-helical ferredoxin"/>
    <property type="match status" value="1"/>
</dbReference>
<protein>
    <recommendedName>
        <fullName evidence="11">Fumarate reductase iron-sulfur subunit</fullName>
        <ecNumber evidence="11">1.3.5.1</ecNumber>
    </recommendedName>
</protein>
<dbReference type="InterPro" id="IPR006058">
    <property type="entry name" value="2Fe2S_fd_BS"/>
</dbReference>
<comment type="catalytic activity">
    <reaction evidence="11">
        <text>a menaquinone + succinate = a menaquinol + fumarate</text>
        <dbReference type="Rhea" id="RHEA:27834"/>
        <dbReference type="Rhea" id="RHEA-COMP:9537"/>
        <dbReference type="Rhea" id="RHEA-COMP:9539"/>
        <dbReference type="ChEBI" id="CHEBI:16374"/>
        <dbReference type="ChEBI" id="CHEBI:18151"/>
        <dbReference type="ChEBI" id="CHEBI:29806"/>
        <dbReference type="ChEBI" id="CHEBI:30031"/>
        <dbReference type="EC" id="1.3.5.1"/>
    </reaction>
</comment>
<keyword evidence="9 11" id="KW-0411">Iron-sulfur</keyword>
<dbReference type="Gene3D" id="1.10.1060.10">
    <property type="entry name" value="Alpha-helical ferredoxin"/>
    <property type="match status" value="1"/>
</dbReference>
<dbReference type="Proteomes" id="UP000675880">
    <property type="component" value="Unassembled WGS sequence"/>
</dbReference>
<evidence type="ECO:0000256" key="7">
    <source>
        <dbReference type="ARBA" id="ARBA00023002"/>
    </source>
</evidence>
<dbReference type="PROSITE" id="PS51085">
    <property type="entry name" value="2FE2S_FER_2"/>
    <property type="match status" value="1"/>
</dbReference>
<sequence length="324" mass="36199">MRLTFTIQRFNPETDQHPHQEEYRLDIGRGLTVLEALIRIKNELDGRLALRYSCRSAICGSCAMHINGTEKLACRTSVRKELERHGKITIQPLPNLPLIKDLVVDMAPFWEKIRAVTPWLTPITHPTKRYGPSGQLRLLPETYQFHNVDACIMCGACVAACTSHEVSKGFLGPAALAKAARFVADPREPADAKQVRLSALQEADGIWDCTRCNMCVQVCPKDVQPMEAIIRLRRSSIRHGLTDAEGARHITGFVDLVRQEGRLNEALMPLKVVGTNLQRILHVLPLGVRMFFKGKVPLPFGHTIPGIEQVRAIFSAARRRAGHG</sequence>
<evidence type="ECO:0000256" key="4">
    <source>
        <dbReference type="ARBA" id="ARBA00022532"/>
    </source>
</evidence>
<dbReference type="InterPro" id="IPR025192">
    <property type="entry name" value="Succ_DH/fum_Rdtase_N"/>
</dbReference>
<dbReference type="NCBIfam" id="TIGR00384">
    <property type="entry name" value="dhsB"/>
    <property type="match status" value="1"/>
</dbReference>
<dbReference type="InterPro" id="IPR017900">
    <property type="entry name" value="4Fe4S_Fe_S_CS"/>
</dbReference>
<dbReference type="PROSITE" id="PS51379">
    <property type="entry name" value="4FE4S_FER_2"/>
    <property type="match status" value="2"/>
</dbReference>
<evidence type="ECO:0000259" key="13">
    <source>
        <dbReference type="PROSITE" id="PS51379"/>
    </source>
</evidence>
<evidence type="ECO:0000256" key="3">
    <source>
        <dbReference type="ARBA" id="ARBA00022485"/>
    </source>
</evidence>
<dbReference type="InterPro" id="IPR036010">
    <property type="entry name" value="2Fe-2S_ferredoxin-like_sf"/>
</dbReference>
<evidence type="ECO:0000256" key="1">
    <source>
        <dbReference type="ARBA" id="ARBA00004894"/>
    </source>
</evidence>
<dbReference type="EC" id="1.3.5.1" evidence="11"/>
<keyword evidence="6 11" id="KW-0479">Metal-binding</keyword>
<comment type="cofactor">
    <cofactor evidence="11">
        <name>[4Fe-4S] cluster</name>
        <dbReference type="ChEBI" id="CHEBI:49883"/>
    </cofactor>
    <text evidence="11">Binds 1 [4Fe-4S] cluster.</text>
</comment>
<reference evidence="14 15" key="1">
    <citation type="submission" date="2021-02" db="EMBL/GenBank/DDBJ databases">
        <authorList>
            <person name="Han P."/>
        </authorList>
    </citation>
    <scope>NUCLEOTIDE SEQUENCE [LARGE SCALE GENOMIC DNA]</scope>
    <source>
        <strain evidence="14">Candidatus Nitrospira sp. ZN2</strain>
    </source>
</reference>
<dbReference type="CDD" id="cd00207">
    <property type="entry name" value="fer2"/>
    <property type="match status" value="1"/>
</dbReference>
<evidence type="ECO:0000259" key="12">
    <source>
        <dbReference type="PROSITE" id="PS51085"/>
    </source>
</evidence>
<feature type="domain" description="4Fe-4S ferredoxin-type" evidence="13">
    <location>
        <begin position="199"/>
        <end position="229"/>
    </location>
</feature>
<comment type="cofactor">
    <cofactor evidence="11">
        <name>[3Fe-4S] cluster</name>
        <dbReference type="ChEBI" id="CHEBI:21137"/>
    </cofactor>
    <text evidence="11">Binds 1 [3Fe-4S] cluster.</text>
</comment>
<evidence type="ECO:0000256" key="2">
    <source>
        <dbReference type="ARBA" id="ARBA00009433"/>
    </source>
</evidence>
<keyword evidence="7" id="KW-0560">Oxidoreductase</keyword>
<keyword evidence="15" id="KW-1185">Reference proteome</keyword>
<dbReference type="EMBL" id="CAJNBJ010000017">
    <property type="protein sequence ID" value="CAE6773044.1"/>
    <property type="molecule type" value="Genomic_DNA"/>
</dbReference>
<dbReference type="InterPro" id="IPR009051">
    <property type="entry name" value="Helical_ferredxn"/>
</dbReference>
<dbReference type="PANTHER" id="PTHR11921">
    <property type="entry name" value="SUCCINATE DEHYDROGENASE IRON-SULFUR PROTEIN"/>
    <property type="match status" value="1"/>
</dbReference>
<evidence type="ECO:0000256" key="10">
    <source>
        <dbReference type="ARBA" id="ARBA00023291"/>
    </source>
</evidence>
<accession>A0ABM8RUZ4</accession>
<keyword evidence="5 11" id="KW-0001">2Fe-2S</keyword>
<dbReference type="Gene3D" id="3.10.20.30">
    <property type="match status" value="1"/>
</dbReference>
<dbReference type="PROSITE" id="PS00197">
    <property type="entry name" value="2FE2S_FER_1"/>
    <property type="match status" value="1"/>
</dbReference>
<dbReference type="NCBIfam" id="NF004616">
    <property type="entry name" value="PRK05950.1"/>
    <property type="match status" value="1"/>
</dbReference>
<proteinExistence type="inferred from homology"/>
<dbReference type="PROSITE" id="PS00198">
    <property type="entry name" value="4FE4S_FER_1"/>
    <property type="match status" value="1"/>
</dbReference>
<dbReference type="InterPro" id="IPR012675">
    <property type="entry name" value="Beta-grasp_dom_sf"/>
</dbReference>
<dbReference type="SUPFAM" id="SSF54292">
    <property type="entry name" value="2Fe-2S ferredoxin-like"/>
    <property type="match status" value="1"/>
</dbReference>
<gene>
    <name evidence="14" type="ORF">NSPZN2_40384</name>
</gene>
<name>A0ABM8RUZ4_9BACT</name>
<dbReference type="Pfam" id="PF13183">
    <property type="entry name" value="Fer4_8"/>
    <property type="match status" value="1"/>
</dbReference>
<comment type="pathway">
    <text evidence="1">Carbohydrate metabolism; tricarboxylic acid cycle; fumarate from succinate (bacterial route): step 1/1.</text>
</comment>
<evidence type="ECO:0000256" key="8">
    <source>
        <dbReference type="ARBA" id="ARBA00023004"/>
    </source>
</evidence>
<dbReference type="RefSeq" id="WP_213043207.1">
    <property type="nucleotide sequence ID" value="NZ_CAJNBJ010000017.1"/>
</dbReference>
<feature type="domain" description="4Fe-4S ferredoxin-type" evidence="13">
    <location>
        <begin position="142"/>
        <end position="171"/>
    </location>
</feature>
<comment type="caution">
    <text evidence="14">The sequence shown here is derived from an EMBL/GenBank/DDBJ whole genome shotgun (WGS) entry which is preliminary data.</text>
</comment>